<evidence type="ECO:0008006" key="4">
    <source>
        <dbReference type="Google" id="ProtNLM"/>
    </source>
</evidence>
<reference evidence="2 3" key="1">
    <citation type="submission" date="2019-03" db="EMBL/GenBank/DDBJ databases">
        <authorList>
            <person name="Kim M.K.M."/>
        </authorList>
    </citation>
    <scope>NUCLEOTIDE SEQUENCE [LARGE SCALE GENOMIC DNA]</scope>
    <source>
        <strain evidence="2 3">17J68-15</strain>
    </source>
</reference>
<keyword evidence="3" id="KW-1185">Reference proteome</keyword>
<keyword evidence="1" id="KW-0732">Signal</keyword>
<dbReference type="EMBL" id="SKFH01000016">
    <property type="protein sequence ID" value="TCZ70466.1"/>
    <property type="molecule type" value="Genomic_DNA"/>
</dbReference>
<sequence>MRAQFLAFFLLCAAGAAAQADASLTSAQRFVQEHGIRLNTVTPLPGFRLYYNCDSFLFLRGDFGDTIRILTPGLSSRTSQAEMLELLRSPDYGRTVFVESIMDDSDLYVSYYRETMFLRRHDSLFEFVDTLSYPPLYQEVLTRLFSDSTSDAEQARLQARLDSIQKDHETRSRLTTKLIFAPKAFARSRRRRFPRRLNPVGDWILLEDKSRVMGRWVYTIRINNNEKKGEETSYAYAIDEHFRFFWWEFCPGR</sequence>
<name>A0A4R4DY62_9BACT</name>
<dbReference type="AlphaFoldDB" id="A0A4R4DY62"/>
<feature type="signal peptide" evidence="1">
    <location>
        <begin position="1"/>
        <end position="22"/>
    </location>
</feature>
<evidence type="ECO:0000313" key="2">
    <source>
        <dbReference type="EMBL" id="TCZ70466.1"/>
    </source>
</evidence>
<accession>A0A4R4DY62</accession>
<evidence type="ECO:0000256" key="1">
    <source>
        <dbReference type="SAM" id="SignalP"/>
    </source>
</evidence>
<dbReference type="Proteomes" id="UP000295164">
    <property type="component" value="Unassembled WGS sequence"/>
</dbReference>
<gene>
    <name evidence="2" type="ORF">E0486_10950</name>
</gene>
<organism evidence="2 3">
    <name type="scientific">Flaviaesturariibacter aridisoli</name>
    <dbReference type="NCBI Taxonomy" id="2545761"/>
    <lineage>
        <taxon>Bacteria</taxon>
        <taxon>Pseudomonadati</taxon>
        <taxon>Bacteroidota</taxon>
        <taxon>Chitinophagia</taxon>
        <taxon>Chitinophagales</taxon>
        <taxon>Chitinophagaceae</taxon>
        <taxon>Flaviaestuariibacter</taxon>
    </lineage>
</organism>
<protein>
    <recommendedName>
        <fullName evidence="4">DUF4919 domain-containing protein</fullName>
    </recommendedName>
</protein>
<comment type="caution">
    <text evidence="2">The sequence shown here is derived from an EMBL/GenBank/DDBJ whole genome shotgun (WGS) entry which is preliminary data.</text>
</comment>
<dbReference type="OrthoDB" id="654686at2"/>
<evidence type="ECO:0000313" key="3">
    <source>
        <dbReference type="Proteomes" id="UP000295164"/>
    </source>
</evidence>
<proteinExistence type="predicted"/>
<feature type="chain" id="PRO_5020647684" description="DUF4919 domain-containing protein" evidence="1">
    <location>
        <begin position="23"/>
        <end position="253"/>
    </location>
</feature>
<dbReference type="RefSeq" id="WP_131852220.1">
    <property type="nucleotide sequence ID" value="NZ_SKFH01000016.1"/>
</dbReference>